<evidence type="ECO:0000256" key="22">
    <source>
        <dbReference type="ARBA" id="ARBA00039269"/>
    </source>
</evidence>
<dbReference type="GO" id="GO:0005794">
    <property type="term" value="C:Golgi apparatus"/>
    <property type="evidence" value="ECO:0007669"/>
    <property type="project" value="UniProtKB-SubCell"/>
</dbReference>
<evidence type="ECO:0000256" key="20">
    <source>
        <dbReference type="ARBA" id="ARBA00037863"/>
    </source>
</evidence>
<dbReference type="GO" id="GO:0031902">
    <property type="term" value="C:late endosome membrane"/>
    <property type="evidence" value="ECO:0007669"/>
    <property type="project" value="UniProtKB-SubCell"/>
</dbReference>
<gene>
    <name evidence="28" type="ORF">DSTB1V02_LOCUS2215</name>
</gene>
<dbReference type="PROSITE" id="PS50892">
    <property type="entry name" value="V_SNARE"/>
    <property type="match status" value="1"/>
</dbReference>
<evidence type="ECO:0000256" key="23">
    <source>
        <dbReference type="ARBA" id="ARBA00042194"/>
    </source>
</evidence>
<dbReference type="GO" id="GO:0000149">
    <property type="term" value="F:SNARE binding"/>
    <property type="evidence" value="ECO:0007669"/>
    <property type="project" value="TreeGrafter"/>
</dbReference>
<keyword evidence="8" id="KW-0735">Signal-anchor</keyword>
<reference evidence="28" key="1">
    <citation type="submission" date="2020-11" db="EMBL/GenBank/DDBJ databases">
        <authorList>
            <person name="Tran Van P."/>
        </authorList>
    </citation>
    <scope>NUCLEOTIDE SEQUENCE</scope>
</reference>
<evidence type="ECO:0000256" key="18">
    <source>
        <dbReference type="ARBA" id="ARBA00037803"/>
    </source>
</evidence>
<evidence type="ECO:0000256" key="6">
    <source>
        <dbReference type="ARBA" id="ARBA00022824"/>
    </source>
</evidence>
<dbReference type="Pfam" id="PF13774">
    <property type="entry name" value="Longin"/>
    <property type="match status" value="1"/>
</dbReference>
<dbReference type="GO" id="GO:0006887">
    <property type="term" value="P:exocytosis"/>
    <property type="evidence" value="ECO:0007669"/>
    <property type="project" value="TreeGrafter"/>
</dbReference>
<evidence type="ECO:0000256" key="4">
    <source>
        <dbReference type="ARBA" id="ARBA00022692"/>
    </source>
</evidence>
<evidence type="ECO:0000256" key="5">
    <source>
        <dbReference type="ARBA" id="ARBA00022753"/>
    </source>
</evidence>
<dbReference type="GO" id="GO:0030670">
    <property type="term" value="C:phagocytic vesicle membrane"/>
    <property type="evidence" value="ECO:0007669"/>
    <property type="project" value="UniProtKB-SubCell"/>
</dbReference>
<evidence type="ECO:0000256" key="12">
    <source>
        <dbReference type="ARBA" id="ARBA00023054"/>
    </source>
</evidence>
<evidence type="ECO:0000256" key="17">
    <source>
        <dbReference type="ARBA" id="ARBA00037801"/>
    </source>
</evidence>
<accession>A0A7R8X226</accession>
<keyword evidence="6" id="KW-0256">Endoplasmic reticulum</keyword>
<dbReference type="GO" id="GO:0120025">
    <property type="term" value="C:plasma membrane bounded cell projection"/>
    <property type="evidence" value="ECO:0007669"/>
    <property type="project" value="UniProtKB-ARBA"/>
</dbReference>
<dbReference type="GO" id="GO:0015031">
    <property type="term" value="P:protein transport"/>
    <property type="evidence" value="ECO:0007669"/>
    <property type="project" value="UniProtKB-KW"/>
</dbReference>
<evidence type="ECO:0000256" key="13">
    <source>
        <dbReference type="ARBA" id="ARBA00023136"/>
    </source>
</evidence>
<dbReference type="OrthoDB" id="248747at2759"/>
<evidence type="ECO:0000256" key="2">
    <source>
        <dbReference type="ARBA" id="ARBA00008025"/>
    </source>
</evidence>
<protein>
    <recommendedName>
        <fullName evidence="22">Vesicle-associated membrane protein 7</fullName>
    </recommendedName>
    <alternativeName>
        <fullName evidence="23">Synaptobrevin-like protein 1</fullName>
    </alternativeName>
</protein>
<dbReference type="PROSITE" id="PS50859">
    <property type="entry name" value="LONGIN"/>
    <property type="match status" value="1"/>
</dbReference>
<dbReference type="GO" id="GO:0005789">
    <property type="term" value="C:endoplasmic reticulum membrane"/>
    <property type="evidence" value="ECO:0007669"/>
    <property type="project" value="UniProtKB-SubCell"/>
</dbReference>
<comment type="subcellular location">
    <subcellularLocation>
        <location evidence="21">Cytoplasmic vesicle</location>
        <location evidence="21">Phagosome membrane</location>
        <topology evidence="21">Single-pass type IV membrane protein</topology>
    </subcellularLocation>
    <subcellularLocation>
        <location evidence="18">Cytoplasmic vesicle</location>
        <location evidence="18">Secretory vesicle membrane</location>
        <topology evidence="18">Single-pass type IV membrane protein</topology>
    </subcellularLocation>
    <subcellularLocation>
        <location evidence="1">Endoplasmic reticulum membrane</location>
        <topology evidence="1">Single-pass type IV membrane protein</topology>
    </subcellularLocation>
    <subcellularLocation>
        <location evidence="17">Golgi apparatus</location>
        <location evidence="17">trans-Golgi network membrane</location>
        <topology evidence="17">Single-pass type IV membrane protein</topology>
    </subcellularLocation>
    <subcellularLocation>
        <location evidence="19">Late endosome membrane</location>
        <topology evidence="19">Single-pass type IV membrane protein</topology>
    </subcellularLocation>
    <subcellularLocation>
        <location evidence="20">Lysosome membrane</location>
        <topology evidence="20">Single-pass type IV membrane protein</topology>
    </subcellularLocation>
    <subcellularLocation>
        <location evidence="16">Synapse</location>
    </subcellularLocation>
</comment>
<dbReference type="GO" id="GO:0030658">
    <property type="term" value="C:transport vesicle membrane"/>
    <property type="evidence" value="ECO:0007669"/>
    <property type="project" value="UniProtKB-SubCell"/>
</dbReference>
<dbReference type="GO" id="GO:0005765">
    <property type="term" value="C:lysosomal membrane"/>
    <property type="evidence" value="ECO:0007669"/>
    <property type="project" value="UniProtKB-SubCell"/>
</dbReference>
<dbReference type="PANTHER" id="PTHR21136:SF179">
    <property type="entry name" value="VESICLE ASSOCIATED MEMBRANE PROTEIN 7-RELATED"/>
    <property type="match status" value="1"/>
</dbReference>
<organism evidence="28">
    <name type="scientific">Darwinula stevensoni</name>
    <dbReference type="NCBI Taxonomy" id="69355"/>
    <lineage>
        <taxon>Eukaryota</taxon>
        <taxon>Metazoa</taxon>
        <taxon>Ecdysozoa</taxon>
        <taxon>Arthropoda</taxon>
        <taxon>Crustacea</taxon>
        <taxon>Oligostraca</taxon>
        <taxon>Ostracoda</taxon>
        <taxon>Podocopa</taxon>
        <taxon>Podocopida</taxon>
        <taxon>Darwinulocopina</taxon>
        <taxon>Darwinuloidea</taxon>
        <taxon>Darwinulidae</taxon>
        <taxon>Darwinula</taxon>
    </lineage>
</organism>
<keyword evidence="10" id="KW-0770">Synapse</keyword>
<dbReference type="Proteomes" id="UP000677054">
    <property type="component" value="Unassembled WGS sequence"/>
</dbReference>
<feature type="transmembrane region" description="Helical" evidence="25">
    <location>
        <begin position="189"/>
        <end position="212"/>
    </location>
</feature>
<keyword evidence="11" id="KW-0333">Golgi apparatus</keyword>
<keyword evidence="7" id="KW-0653">Protein transport</keyword>
<evidence type="ECO:0000256" key="14">
    <source>
        <dbReference type="ARBA" id="ARBA00023228"/>
    </source>
</evidence>
<dbReference type="InterPro" id="IPR011012">
    <property type="entry name" value="Longin-like_dom_sf"/>
</dbReference>
<dbReference type="InterPro" id="IPR001388">
    <property type="entry name" value="Synaptobrevin-like"/>
</dbReference>
<evidence type="ECO:0000256" key="25">
    <source>
        <dbReference type="SAM" id="Phobius"/>
    </source>
</evidence>
<keyword evidence="3" id="KW-0813">Transport</keyword>
<evidence type="ECO:0000313" key="29">
    <source>
        <dbReference type="Proteomes" id="UP000677054"/>
    </source>
</evidence>
<dbReference type="GO" id="GO:0006906">
    <property type="term" value="P:vesicle fusion"/>
    <property type="evidence" value="ECO:0007669"/>
    <property type="project" value="TreeGrafter"/>
</dbReference>
<keyword evidence="29" id="KW-1185">Reference proteome</keyword>
<dbReference type="SUPFAM" id="SSF58038">
    <property type="entry name" value="SNARE fusion complex"/>
    <property type="match status" value="1"/>
</dbReference>
<dbReference type="Pfam" id="PF00957">
    <property type="entry name" value="Synaptobrevin"/>
    <property type="match status" value="1"/>
</dbReference>
<dbReference type="FunFam" id="3.30.450.50:FF:000006">
    <property type="entry name" value="Vesicle-associated membrane protein 7"/>
    <property type="match status" value="1"/>
</dbReference>
<evidence type="ECO:0000256" key="3">
    <source>
        <dbReference type="ARBA" id="ARBA00022448"/>
    </source>
</evidence>
<evidence type="ECO:0000256" key="15">
    <source>
        <dbReference type="ARBA" id="ARBA00023329"/>
    </source>
</evidence>
<dbReference type="InterPro" id="IPR010908">
    <property type="entry name" value="Longin_dom"/>
</dbReference>
<dbReference type="SMART" id="SM01270">
    <property type="entry name" value="Longin"/>
    <property type="match status" value="1"/>
</dbReference>
<keyword evidence="12 24" id="KW-0175">Coiled coil</keyword>
<dbReference type="PANTHER" id="PTHR21136">
    <property type="entry name" value="SNARE PROTEINS"/>
    <property type="match status" value="1"/>
</dbReference>
<dbReference type="GO" id="GO:0045202">
    <property type="term" value="C:synapse"/>
    <property type="evidence" value="ECO:0007669"/>
    <property type="project" value="UniProtKB-SubCell"/>
</dbReference>
<proteinExistence type="inferred from homology"/>
<evidence type="ECO:0000256" key="11">
    <source>
        <dbReference type="ARBA" id="ARBA00023034"/>
    </source>
</evidence>
<keyword evidence="9 25" id="KW-1133">Transmembrane helix</keyword>
<dbReference type="InterPro" id="IPR051097">
    <property type="entry name" value="Synaptobrevin-like_transport"/>
</dbReference>
<evidence type="ECO:0000256" key="9">
    <source>
        <dbReference type="ARBA" id="ARBA00022989"/>
    </source>
</evidence>
<keyword evidence="15" id="KW-0968">Cytoplasmic vesicle</keyword>
<evidence type="ECO:0000256" key="16">
    <source>
        <dbReference type="ARBA" id="ARBA00034103"/>
    </source>
</evidence>
<dbReference type="SUPFAM" id="SSF64356">
    <property type="entry name" value="SNARE-like"/>
    <property type="match status" value="1"/>
</dbReference>
<dbReference type="CDD" id="cd15871">
    <property type="entry name" value="R-SNARE_VAMP7"/>
    <property type="match status" value="1"/>
</dbReference>
<evidence type="ECO:0000256" key="1">
    <source>
        <dbReference type="ARBA" id="ARBA00004163"/>
    </source>
</evidence>
<evidence type="ECO:0000256" key="19">
    <source>
        <dbReference type="ARBA" id="ARBA00037845"/>
    </source>
</evidence>
<keyword evidence="14" id="KW-0458">Lysosome</keyword>
<dbReference type="Gene3D" id="1.20.5.110">
    <property type="match status" value="1"/>
</dbReference>
<dbReference type="AlphaFoldDB" id="A0A7R8X226"/>
<keyword evidence="4 25" id="KW-0812">Transmembrane</keyword>
<name>A0A7R8X226_9CRUS</name>
<evidence type="ECO:0000259" key="27">
    <source>
        <dbReference type="PROSITE" id="PS50892"/>
    </source>
</evidence>
<evidence type="ECO:0000256" key="10">
    <source>
        <dbReference type="ARBA" id="ARBA00023018"/>
    </source>
</evidence>
<feature type="domain" description="V-SNARE coiled-coil homology" evidence="27">
    <location>
        <begin position="125"/>
        <end position="185"/>
    </location>
</feature>
<sequence length="223" mass="25288">MPLLYSVVARGTTILAKHANCTGNFQEVLNQILPKIPPEDSKLTYSHGSYLFHYIMEGGIIYLCISDDDFERSRAFLFLNEVKKRFQMTYGSRVQTALPYAMNSEFSRVLANEMRHFSDARDDDTIAKVQGELDELKHIMVQNIDSLASRGERLELLVNKAENLSASSVTFRTTSRTLARTLWWKNVKMMVIAVLIGIVALYIIVSIACGGLDWKKCVKKKQA</sequence>
<dbReference type="PRINTS" id="PR00219">
    <property type="entry name" value="SYNAPTOBREVN"/>
</dbReference>
<dbReference type="EMBL" id="LR899755">
    <property type="protein sequence ID" value="CAD7242244.1"/>
    <property type="molecule type" value="Genomic_DNA"/>
</dbReference>
<evidence type="ECO:0000313" key="28">
    <source>
        <dbReference type="EMBL" id="CAD7242244.1"/>
    </source>
</evidence>
<dbReference type="GO" id="GO:0005484">
    <property type="term" value="F:SNAP receptor activity"/>
    <property type="evidence" value="ECO:0007669"/>
    <property type="project" value="TreeGrafter"/>
</dbReference>
<comment type="similarity">
    <text evidence="2">Belongs to the synaptobrevin family.</text>
</comment>
<dbReference type="CDD" id="cd14824">
    <property type="entry name" value="Longin"/>
    <property type="match status" value="1"/>
</dbReference>
<keyword evidence="5" id="KW-0967">Endosome</keyword>
<evidence type="ECO:0000256" key="24">
    <source>
        <dbReference type="PROSITE-ProRule" id="PRU00290"/>
    </source>
</evidence>
<dbReference type="EMBL" id="CAJPEV010000238">
    <property type="protein sequence ID" value="CAG0882805.1"/>
    <property type="molecule type" value="Genomic_DNA"/>
</dbReference>
<evidence type="ECO:0000256" key="21">
    <source>
        <dbReference type="ARBA" id="ARBA00037875"/>
    </source>
</evidence>
<evidence type="ECO:0000256" key="7">
    <source>
        <dbReference type="ARBA" id="ARBA00022927"/>
    </source>
</evidence>
<dbReference type="InterPro" id="IPR042855">
    <property type="entry name" value="V_SNARE_CC"/>
</dbReference>
<dbReference type="Gene3D" id="3.30.450.50">
    <property type="entry name" value="Longin domain"/>
    <property type="match status" value="1"/>
</dbReference>
<evidence type="ECO:0000259" key="26">
    <source>
        <dbReference type="PROSITE" id="PS50859"/>
    </source>
</evidence>
<feature type="domain" description="Longin" evidence="26">
    <location>
        <begin position="7"/>
        <end position="110"/>
    </location>
</feature>
<dbReference type="GO" id="GO:0031201">
    <property type="term" value="C:SNARE complex"/>
    <property type="evidence" value="ECO:0007669"/>
    <property type="project" value="TreeGrafter"/>
</dbReference>
<keyword evidence="13 25" id="KW-0472">Membrane</keyword>
<evidence type="ECO:0000256" key="8">
    <source>
        <dbReference type="ARBA" id="ARBA00022968"/>
    </source>
</evidence>
<dbReference type="FunFam" id="1.20.5.110:FF:000004">
    <property type="entry name" value="Vesicle-associated membrane protein 7"/>
    <property type="match status" value="1"/>
</dbReference>